<comment type="caution">
    <text evidence="3">The sequence shown here is derived from an EMBL/GenBank/DDBJ whole genome shotgun (WGS) entry which is preliminary data.</text>
</comment>
<keyword evidence="4" id="KW-1185">Reference proteome</keyword>
<dbReference type="Proteomes" id="UP000197468">
    <property type="component" value="Unassembled WGS sequence"/>
</dbReference>
<keyword evidence="1" id="KW-0472">Membrane</keyword>
<reference evidence="3 4" key="1">
    <citation type="journal article" date="2008" name="Int. J. Syst. Evol. Microbiol.">
        <title>Description of Roseateles aquatilis sp. nov. and Roseateles terrae sp. nov., in the class Betaproteobacteria, and emended description of the genus Roseateles.</title>
        <authorList>
            <person name="Gomila M."/>
            <person name="Bowien B."/>
            <person name="Falsen E."/>
            <person name="Moore E.R."/>
            <person name="Lalucat J."/>
        </authorList>
    </citation>
    <scope>NUCLEOTIDE SEQUENCE [LARGE SCALE GENOMIC DNA]</scope>
    <source>
        <strain evidence="3 4">CCUG 48205</strain>
    </source>
</reference>
<keyword evidence="1" id="KW-0812">Transmembrane</keyword>
<feature type="signal peptide" evidence="2">
    <location>
        <begin position="1"/>
        <end position="15"/>
    </location>
</feature>
<accession>A0A246IUF1</accession>
<keyword evidence="1" id="KW-1133">Transmembrane helix</keyword>
<sequence length="180" mass="18237">MALAAGLLLASPAWASPGAHGPNGEHLDGPAAAVAGSGAPRVEAFSESFEIVGRLEAAGLVLYISRYETSEAVLNAKVEVEVGGVKAPAVFESEPGSYRVSDKRLLDALRASGRHALLFTVTAGADSDLLDGPMAVASDAGHADAHHDGSPIGLRGGLALAGGGLLSLALVVALRRRNRQ</sequence>
<dbReference type="OrthoDB" id="5600128at2"/>
<feature type="transmembrane region" description="Helical" evidence="1">
    <location>
        <begin position="152"/>
        <end position="174"/>
    </location>
</feature>
<proteinExistence type="predicted"/>
<keyword evidence="2" id="KW-0732">Signal</keyword>
<dbReference type="AlphaFoldDB" id="A0A246IUF1"/>
<evidence type="ECO:0000256" key="2">
    <source>
        <dbReference type="SAM" id="SignalP"/>
    </source>
</evidence>
<evidence type="ECO:0000313" key="3">
    <source>
        <dbReference type="EMBL" id="OWQ83858.1"/>
    </source>
</evidence>
<organism evidence="3 4">
    <name type="scientific">Roseateles aquatilis</name>
    <dbReference type="NCBI Taxonomy" id="431061"/>
    <lineage>
        <taxon>Bacteria</taxon>
        <taxon>Pseudomonadati</taxon>
        <taxon>Pseudomonadota</taxon>
        <taxon>Betaproteobacteria</taxon>
        <taxon>Burkholderiales</taxon>
        <taxon>Sphaerotilaceae</taxon>
        <taxon>Roseateles</taxon>
    </lineage>
</organism>
<evidence type="ECO:0000256" key="1">
    <source>
        <dbReference type="SAM" id="Phobius"/>
    </source>
</evidence>
<evidence type="ECO:0000313" key="4">
    <source>
        <dbReference type="Proteomes" id="UP000197468"/>
    </source>
</evidence>
<feature type="chain" id="PRO_5011992580" evidence="2">
    <location>
        <begin position="16"/>
        <end position="180"/>
    </location>
</feature>
<protein>
    <submittedName>
        <fullName evidence="3">Uncharacterized protein</fullName>
    </submittedName>
</protein>
<dbReference type="EMBL" id="NIOF01000019">
    <property type="protein sequence ID" value="OWQ83858.1"/>
    <property type="molecule type" value="Genomic_DNA"/>
</dbReference>
<name>A0A246IUF1_9BURK</name>
<gene>
    <name evidence="3" type="ORF">CDN99_25180</name>
</gene>